<name>B5Y834_COPPD</name>
<dbReference type="PANTHER" id="PTHR10192:SF16">
    <property type="entry name" value="MOLYBDOPTERIN MOLYBDENUMTRANSFERASE"/>
    <property type="match status" value="1"/>
</dbReference>
<comment type="catalytic activity">
    <reaction evidence="5">
        <text>adenylyl-molybdopterin + molybdate = Mo-molybdopterin + AMP + H(+)</text>
        <dbReference type="Rhea" id="RHEA:35047"/>
        <dbReference type="ChEBI" id="CHEBI:15378"/>
        <dbReference type="ChEBI" id="CHEBI:36264"/>
        <dbReference type="ChEBI" id="CHEBI:62727"/>
        <dbReference type="ChEBI" id="CHEBI:71302"/>
        <dbReference type="ChEBI" id="CHEBI:456215"/>
        <dbReference type="EC" id="2.10.1.1"/>
    </reaction>
</comment>
<feature type="domain" description="MoaB/Mog" evidence="7">
    <location>
        <begin position="168"/>
        <end position="311"/>
    </location>
</feature>
<evidence type="ECO:0000256" key="3">
    <source>
        <dbReference type="ARBA" id="ARBA00010763"/>
    </source>
</evidence>
<dbReference type="EMBL" id="CP001145">
    <property type="protein sequence ID" value="ACI17713.1"/>
    <property type="molecule type" value="Genomic_DNA"/>
</dbReference>
<keyword evidence="4 6" id="KW-0501">Molybdenum cofactor biosynthesis</keyword>
<evidence type="ECO:0000256" key="5">
    <source>
        <dbReference type="ARBA" id="ARBA00047317"/>
    </source>
</evidence>
<evidence type="ECO:0000313" key="9">
    <source>
        <dbReference type="Proteomes" id="UP000001732"/>
    </source>
</evidence>
<dbReference type="InterPro" id="IPR001453">
    <property type="entry name" value="MoaB/Mog_dom"/>
</dbReference>
<evidence type="ECO:0000256" key="2">
    <source>
        <dbReference type="ARBA" id="ARBA00005046"/>
    </source>
</evidence>
<dbReference type="InterPro" id="IPR036425">
    <property type="entry name" value="MoaB/Mog-like_dom_sf"/>
</dbReference>
<dbReference type="HOGENOM" id="CLU_010186_3_0_9"/>
<comment type="function">
    <text evidence="1 6">Catalyzes the insertion of molybdate into adenylated molybdopterin with the concomitant release of AMP.</text>
</comment>
<proteinExistence type="inferred from homology"/>
<dbReference type="Pfam" id="PF03453">
    <property type="entry name" value="MoeA_N"/>
    <property type="match status" value="1"/>
</dbReference>
<dbReference type="UniPathway" id="UPA00344"/>
<dbReference type="Pfam" id="PF03454">
    <property type="entry name" value="MoeA_C"/>
    <property type="match status" value="1"/>
</dbReference>
<sequence length="614" mass="67285">MRKIYYEVRELGEAKAILRNMCPPLKVETIPVRQALGRVTAEEILANRSVPHYIAAAYDGYAVDALVTYGASEGHPLELTNYRVVSTGDALEFRETCVIPLEDVVDSGGKKLIFKAFAEGTNVRQVGEDIIKGDLVVPARHWLEPMDIALLLAAGVYEVPVLKKPLVLLIPTGDEVRSPEEVLKEGEIPETNSVFIVNELKDYFDFIVLPPVPNNVDALRSVIDSYYNDVDIIATIAGSSYGERDVTANLLMGQGSDPDLQQQLYVHGINIKPGKPTILASYREKPFIGFPGFPVSTWVVAKFVLDSLVESYYGLLPQCWQQGKALSGRKIPSEGGSIEFVRGVVGAASSQKGLVFMPLNRGAGAMSSVVRANAVLTIPANSEGFTEGSELELLMRYVGWPLLVASDDIALKFLLSDLRKMGVFLNYVFTGSSTALELLRKNLAAAAGAHLLCPDGSYNTCMAPANAIKVPFVKREQGFMVQRGNPKGIKSVEDLERSDVVFVNRDRGSGTRILLDYLLQQKGLEPDHIKGYDHEEFSHLRVGMCVASGLADVGLGIKFAADVLGLDFVPVAEEEYDLFFLSEYSNLADTISDFIKSKQFRARLSNMGGYRLVE</sequence>
<dbReference type="InterPro" id="IPR005110">
    <property type="entry name" value="MoeA_linker/N"/>
</dbReference>
<dbReference type="Gene3D" id="2.170.190.11">
    <property type="entry name" value="Molybdopterin biosynthesis moea protein, domain 3"/>
    <property type="match status" value="1"/>
</dbReference>
<dbReference type="GO" id="GO:0061599">
    <property type="term" value="F:molybdopterin molybdotransferase activity"/>
    <property type="evidence" value="ECO:0007669"/>
    <property type="project" value="UniProtKB-UniRule"/>
</dbReference>
<dbReference type="RefSeq" id="WP_012544365.1">
    <property type="nucleotide sequence ID" value="NC_011295.1"/>
</dbReference>
<keyword evidence="6" id="KW-0479">Metal-binding</keyword>
<dbReference type="STRING" id="309798.COPRO5265_0576"/>
<accession>B5Y834</accession>
<comment type="pathway">
    <text evidence="2 6">Cofactor biosynthesis; molybdopterin biosynthesis.</text>
</comment>
<dbReference type="PANTHER" id="PTHR10192">
    <property type="entry name" value="MOLYBDOPTERIN BIOSYNTHESIS PROTEIN"/>
    <property type="match status" value="1"/>
</dbReference>
<organism evidence="8 9">
    <name type="scientific">Coprothermobacter proteolyticus (strain ATCC 35245 / DSM 5265 / OCM 4 / BT)</name>
    <dbReference type="NCBI Taxonomy" id="309798"/>
    <lineage>
        <taxon>Bacteria</taxon>
        <taxon>Pseudomonadati</taxon>
        <taxon>Coprothermobacterota</taxon>
        <taxon>Coprothermobacteria</taxon>
        <taxon>Coprothermobacterales</taxon>
        <taxon>Coprothermobacteraceae</taxon>
        <taxon>Coprothermobacter</taxon>
    </lineage>
</organism>
<dbReference type="InterPro" id="IPR005111">
    <property type="entry name" value="MoeA_C_domain_IV"/>
</dbReference>
<evidence type="ECO:0000256" key="6">
    <source>
        <dbReference type="RuleBase" id="RU365090"/>
    </source>
</evidence>
<dbReference type="SUPFAM" id="SSF63882">
    <property type="entry name" value="MoeA N-terminal region -like"/>
    <property type="match status" value="1"/>
</dbReference>
<evidence type="ECO:0000313" key="8">
    <source>
        <dbReference type="EMBL" id="ACI17713.1"/>
    </source>
</evidence>
<keyword evidence="6" id="KW-0808">Transferase</keyword>
<protein>
    <recommendedName>
        <fullName evidence="6">Molybdopterin molybdenumtransferase</fullName>
        <ecNumber evidence="6">2.10.1.1</ecNumber>
    </recommendedName>
</protein>
<dbReference type="InterPro" id="IPR024370">
    <property type="entry name" value="PBP_domain"/>
</dbReference>
<dbReference type="Pfam" id="PF00994">
    <property type="entry name" value="MoCF_biosynth"/>
    <property type="match status" value="1"/>
</dbReference>
<evidence type="ECO:0000259" key="7">
    <source>
        <dbReference type="SMART" id="SM00852"/>
    </source>
</evidence>
<dbReference type="SUPFAM" id="SSF53850">
    <property type="entry name" value="Periplasmic binding protein-like II"/>
    <property type="match status" value="1"/>
</dbReference>
<comment type="similarity">
    <text evidence="3 6">Belongs to the MoeA family.</text>
</comment>
<dbReference type="CDD" id="cd00887">
    <property type="entry name" value="MoeA"/>
    <property type="match status" value="1"/>
</dbReference>
<dbReference type="GO" id="GO:0005829">
    <property type="term" value="C:cytosol"/>
    <property type="evidence" value="ECO:0007669"/>
    <property type="project" value="TreeGrafter"/>
</dbReference>
<comment type="cofactor">
    <cofactor evidence="6">
        <name>Mg(2+)</name>
        <dbReference type="ChEBI" id="CHEBI:18420"/>
    </cofactor>
</comment>
<dbReference type="SUPFAM" id="SSF53218">
    <property type="entry name" value="Molybdenum cofactor biosynthesis proteins"/>
    <property type="match status" value="1"/>
</dbReference>
<dbReference type="eggNOG" id="COG1910">
    <property type="taxonomic scope" value="Bacteria"/>
</dbReference>
<dbReference type="Gene3D" id="3.40.190.10">
    <property type="entry name" value="Periplasmic binding protein-like II"/>
    <property type="match status" value="1"/>
</dbReference>
<gene>
    <name evidence="8" type="ordered locus">COPRO5265_0576</name>
</gene>
<dbReference type="SMART" id="SM00852">
    <property type="entry name" value="MoCF_biosynth"/>
    <property type="match status" value="1"/>
</dbReference>
<dbReference type="EC" id="2.10.1.1" evidence="6"/>
<dbReference type="GO" id="GO:0006777">
    <property type="term" value="P:Mo-molybdopterin cofactor biosynthetic process"/>
    <property type="evidence" value="ECO:0007669"/>
    <property type="project" value="UniProtKB-UniRule"/>
</dbReference>
<keyword evidence="6" id="KW-0500">Molybdenum</keyword>
<evidence type="ECO:0000256" key="1">
    <source>
        <dbReference type="ARBA" id="ARBA00002901"/>
    </source>
</evidence>
<keyword evidence="6" id="KW-0460">Magnesium</keyword>
<reference evidence="8 9" key="2">
    <citation type="journal article" date="2014" name="Genome Announc.">
        <title>Complete Genome Sequence of Coprothermobacter proteolyticus DSM 5265.</title>
        <authorList>
            <person name="Alexiev A."/>
            <person name="Coil D.A."/>
            <person name="Badger J.H."/>
            <person name="Enticknap J."/>
            <person name="Ward N."/>
            <person name="Robb F.T."/>
            <person name="Eisen J.A."/>
        </authorList>
    </citation>
    <scope>NUCLEOTIDE SEQUENCE [LARGE SCALE GENOMIC DNA]</scope>
    <source>
        <strain evidence="9">ATCC 35245 / DSM 5265 / OCM 4 / BT</strain>
    </source>
</reference>
<dbReference type="Gene3D" id="3.90.105.10">
    <property type="entry name" value="Molybdopterin biosynthesis moea protein, domain 2"/>
    <property type="match status" value="1"/>
</dbReference>
<dbReference type="InterPro" id="IPR036135">
    <property type="entry name" value="MoeA_linker/N_sf"/>
</dbReference>
<dbReference type="GO" id="GO:0046872">
    <property type="term" value="F:metal ion binding"/>
    <property type="evidence" value="ECO:0007669"/>
    <property type="project" value="UniProtKB-UniRule"/>
</dbReference>
<dbReference type="Gene3D" id="2.40.340.10">
    <property type="entry name" value="MoeA, C-terminal, domain IV"/>
    <property type="match status" value="1"/>
</dbReference>
<dbReference type="Proteomes" id="UP000001732">
    <property type="component" value="Chromosome"/>
</dbReference>
<dbReference type="Gene3D" id="3.40.980.10">
    <property type="entry name" value="MoaB/Mog-like domain"/>
    <property type="match status" value="1"/>
</dbReference>
<dbReference type="SUPFAM" id="SSF63867">
    <property type="entry name" value="MoeA C-terminal domain-like"/>
    <property type="match status" value="1"/>
</dbReference>
<dbReference type="AlphaFoldDB" id="B5Y834"/>
<keyword evidence="9" id="KW-1185">Reference proteome</keyword>
<dbReference type="InterPro" id="IPR036688">
    <property type="entry name" value="MoeA_C_domain_IV_sf"/>
</dbReference>
<dbReference type="KEGG" id="cpo:COPRO5265_0576"/>
<evidence type="ECO:0000256" key="4">
    <source>
        <dbReference type="ARBA" id="ARBA00023150"/>
    </source>
</evidence>
<dbReference type="eggNOG" id="COG0303">
    <property type="taxonomic scope" value="Bacteria"/>
</dbReference>
<dbReference type="Pfam" id="PF12727">
    <property type="entry name" value="PBP_like"/>
    <property type="match status" value="1"/>
</dbReference>
<dbReference type="InterPro" id="IPR038987">
    <property type="entry name" value="MoeA-like"/>
</dbReference>
<reference evidence="9" key="1">
    <citation type="submission" date="2008-08" db="EMBL/GenBank/DDBJ databases">
        <title>The complete genome sequence of Coprothermobacter proteolyticus strain ATCC 5245 / DSM 5265 / BT.</title>
        <authorList>
            <person name="Dodson R.J."/>
            <person name="Durkin A.S."/>
            <person name="Wu M."/>
            <person name="Eisen J."/>
            <person name="Sutton G."/>
        </authorList>
    </citation>
    <scope>NUCLEOTIDE SEQUENCE [LARGE SCALE GENOMIC DNA]</scope>
    <source>
        <strain evidence="9">ATCC 35245 / DSM 5265 / OCM 4 / BT</strain>
    </source>
</reference>